<reference evidence="2" key="1">
    <citation type="submission" date="2022-09" db="EMBL/GenBank/DDBJ databases">
        <title>The complete genome of Acidovorax sp. 5MLIR.</title>
        <authorList>
            <person name="Liu L."/>
            <person name="Yue J."/>
            <person name="Yang F."/>
            <person name="Yuan J."/>
            <person name="Li L."/>
        </authorList>
    </citation>
    <scope>NUCLEOTIDE SEQUENCE</scope>
    <source>
        <strain evidence="2">5MLIR</strain>
    </source>
</reference>
<gene>
    <name evidence="2" type="ORF">M9799_09055</name>
</gene>
<protein>
    <submittedName>
        <fullName evidence="2">DUF1439 domain-containing protein</fullName>
    </submittedName>
</protein>
<name>A0ABY6G5H4_9BURK</name>
<evidence type="ECO:0000256" key="1">
    <source>
        <dbReference type="SAM" id="SignalP"/>
    </source>
</evidence>
<proteinExistence type="predicted"/>
<evidence type="ECO:0000313" key="3">
    <source>
        <dbReference type="Proteomes" id="UP001162800"/>
    </source>
</evidence>
<dbReference type="RefSeq" id="WP_231042777.1">
    <property type="nucleotide sequence ID" value="NZ_CP106881.1"/>
</dbReference>
<feature type="chain" id="PRO_5045622398" evidence="1">
    <location>
        <begin position="21"/>
        <end position="189"/>
    </location>
</feature>
<dbReference type="Proteomes" id="UP001162800">
    <property type="component" value="Chromosome"/>
</dbReference>
<dbReference type="EMBL" id="CP106881">
    <property type="protein sequence ID" value="UYG50263.1"/>
    <property type="molecule type" value="Genomic_DNA"/>
</dbReference>
<dbReference type="PROSITE" id="PS51257">
    <property type="entry name" value="PROKAR_LIPOPROTEIN"/>
    <property type="match status" value="1"/>
</dbReference>
<feature type="signal peptide" evidence="1">
    <location>
        <begin position="1"/>
        <end position="20"/>
    </location>
</feature>
<organism evidence="2 3">
    <name type="scientific">Comamonas endophytica</name>
    <dbReference type="NCBI Taxonomy" id="2949090"/>
    <lineage>
        <taxon>Bacteria</taxon>
        <taxon>Pseudomonadati</taxon>
        <taxon>Pseudomonadota</taxon>
        <taxon>Betaproteobacteria</taxon>
        <taxon>Burkholderiales</taxon>
        <taxon>Comamonadaceae</taxon>
        <taxon>Comamonas</taxon>
    </lineage>
</organism>
<evidence type="ECO:0000313" key="2">
    <source>
        <dbReference type="EMBL" id="UYG50263.1"/>
    </source>
</evidence>
<keyword evidence="3" id="KW-1185">Reference proteome</keyword>
<accession>A0ABY6G5H4</accession>
<keyword evidence="1" id="KW-0732">Signal</keyword>
<dbReference type="Gene3D" id="3.15.10.40">
    <property type="entry name" value="Uncharacterised protein PF07273, DUF1439"/>
    <property type="match status" value="1"/>
</dbReference>
<sequence length="189" mass="20843">MLRRCFLLASLGSTALLSTACSGKALPKHVVVSPEKLQQAVATRFPRPYPVAGLLQLELQAPRLQLLPETDLIKAQLTARLSGPVLKQQTYDGRMEADFGLRYEPTDRSVRAQRVKVHSLTLDGLPPALADMLNTYGPSIAEQALGELVLYQMEQKDLALMDALDMQPGAMRVTPRGLEIALERKPQTR</sequence>